<reference evidence="11" key="1">
    <citation type="submission" date="2018-04" db="EMBL/GenBank/DDBJ databases">
        <title>Transcriptome assembly of Sipha flava.</title>
        <authorList>
            <person name="Scully E.D."/>
            <person name="Geib S.M."/>
            <person name="Palmer N.A."/>
            <person name="Koch K."/>
            <person name="Bradshaw J."/>
            <person name="Heng-Moss T."/>
            <person name="Sarath G."/>
        </authorList>
    </citation>
    <scope>NUCLEOTIDE SEQUENCE</scope>
</reference>
<proteinExistence type="predicted"/>
<evidence type="ECO:0000313" key="13">
    <source>
        <dbReference type="RefSeq" id="XP_025409336.1"/>
    </source>
</evidence>
<gene>
    <name evidence="11" type="primary">MEN1</name>
    <name evidence="13" type="synonym">LOC112682811</name>
    <name evidence="11" type="ORF">g.25323</name>
</gene>
<evidence type="ECO:0000256" key="1">
    <source>
        <dbReference type="ARBA" id="ARBA00004123"/>
    </source>
</evidence>
<sequence>MLVCVRVSIVTPVCLAMSLKIFKEHAELFPIRDIPTVVTVFRRELDKKEPDLLLLSLVAGAIENTMTCVRPSIEVPVAVTAETTFDFDQVPLRLPDVELHIIEALYTKFYSVIKSSVDLLKFDEQDGHASRELVKRVSDVIWNTLTRSYYKDRAHLQSMYSYLTGSKLDCFGVAFAVVAACQILGYNDVHLALSEDHAWVVFGPDGSENAEVTWHGKGNEDKRGQKIKDSGPGHGSWLYVNGHPVICNRHMEVSALVSSINPSINQSSDALEVATLQKNLLWLLYDEGHLSKFPLALGNLGDLEELNATPGRPPCTALFEEAISAAQMYYNDMFVYPYTYQGGYFYRHNLIKDAFASWANASQVISKYSFSKDDEELYKEMMDIAYELIPYSLKEMTCGKSRSILNNPQCYAYVLLIYDGLCLWEEDGTTPVLHIKWAKHFINSISKFDDSVRTRLIILEPKDSENDSALKQNYHDKNMNNNIPMSKIVLNPIPCIEETKSELHPGIEALTAACSERILNREFLLQGGGEPFVGSSDSLPSPSTSPQSPIVETTLKDEEPETKIILKSKKMRSMKDLLVAKKLNTQAISLQMSAQSQGGKRHAPRDATEPVSRRSRRSNN</sequence>
<feature type="compositionally biased region" description="Low complexity" evidence="10">
    <location>
        <begin position="535"/>
        <end position="549"/>
    </location>
</feature>
<feature type="region of interest" description="Disordered" evidence="10">
    <location>
        <begin position="530"/>
        <end position="550"/>
    </location>
</feature>
<organism evidence="11">
    <name type="scientific">Sipha flava</name>
    <name type="common">yellow sugarcane aphid</name>
    <dbReference type="NCBI Taxonomy" id="143950"/>
    <lineage>
        <taxon>Eukaryota</taxon>
        <taxon>Metazoa</taxon>
        <taxon>Ecdysozoa</taxon>
        <taxon>Arthropoda</taxon>
        <taxon>Hexapoda</taxon>
        <taxon>Insecta</taxon>
        <taxon>Pterygota</taxon>
        <taxon>Neoptera</taxon>
        <taxon>Paraneoptera</taxon>
        <taxon>Hemiptera</taxon>
        <taxon>Sternorrhyncha</taxon>
        <taxon>Aphidomorpha</taxon>
        <taxon>Aphidoidea</taxon>
        <taxon>Aphididae</taxon>
        <taxon>Sipha</taxon>
    </lineage>
</organism>
<evidence type="ECO:0000313" key="11">
    <source>
        <dbReference type="EMBL" id="MBY74880.1"/>
    </source>
</evidence>
<keyword evidence="4" id="KW-0597">Phosphoprotein</keyword>
<accession>A0A2S2QBH9</accession>
<dbReference type="GO" id="GO:0000403">
    <property type="term" value="F:Y-form DNA binding"/>
    <property type="evidence" value="ECO:0007669"/>
    <property type="project" value="TreeGrafter"/>
</dbReference>
<dbReference type="GO" id="GO:0035097">
    <property type="term" value="C:histone methyltransferase complex"/>
    <property type="evidence" value="ECO:0007669"/>
    <property type="project" value="TreeGrafter"/>
</dbReference>
<dbReference type="GO" id="GO:0006325">
    <property type="term" value="P:chromatin organization"/>
    <property type="evidence" value="ECO:0007669"/>
    <property type="project" value="UniProtKB-KW"/>
</dbReference>
<keyword evidence="8" id="KW-0804">Transcription</keyword>
<dbReference type="CDD" id="cd14456">
    <property type="entry name" value="Menin"/>
    <property type="match status" value="1"/>
</dbReference>
<keyword evidence="7" id="KW-0238">DNA-binding</keyword>
<dbReference type="GO" id="GO:0003682">
    <property type="term" value="F:chromatin binding"/>
    <property type="evidence" value="ECO:0007669"/>
    <property type="project" value="TreeGrafter"/>
</dbReference>
<feature type="region of interest" description="Disordered" evidence="10">
    <location>
        <begin position="590"/>
        <end position="620"/>
    </location>
</feature>
<evidence type="ECO:0000256" key="2">
    <source>
        <dbReference type="ARBA" id="ARBA00021162"/>
    </source>
</evidence>
<name>A0A2S2QBH9_9HEMI</name>
<dbReference type="GO" id="GO:0045786">
    <property type="term" value="P:negative regulation of cell cycle"/>
    <property type="evidence" value="ECO:0007669"/>
    <property type="project" value="TreeGrafter"/>
</dbReference>
<dbReference type="GO" id="GO:0000976">
    <property type="term" value="F:transcription cis-regulatory region binding"/>
    <property type="evidence" value="ECO:0007669"/>
    <property type="project" value="TreeGrafter"/>
</dbReference>
<keyword evidence="5" id="KW-0156">Chromatin regulator</keyword>
<keyword evidence="12" id="KW-1185">Reference proteome</keyword>
<keyword evidence="9" id="KW-0539">Nucleus</keyword>
<evidence type="ECO:0000256" key="5">
    <source>
        <dbReference type="ARBA" id="ARBA00022853"/>
    </source>
</evidence>
<evidence type="ECO:0000256" key="7">
    <source>
        <dbReference type="ARBA" id="ARBA00023125"/>
    </source>
</evidence>
<dbReference type="GO" id="GO:0000785">
    <property type="term" value="C:chromatin"/>
    <property type="evidence" value="ECO:0007669"/>
    <property type="project" value="TreeGrafter"/>
</dbReference>
<evidence type="ECO:0000256" key="9">
    <source>
        <dbReference type="ARBA" id="ARBA00023242"/>
    </source>
</evidence>
<protein>
    <recommendedName>
        <fullName evidence="2">Menin</fullName>
    </recommendedName>
</protein>
<dbReference type="PANTHER" id="PTHR12693">
    <property type="entry name" value="MENIN"/>
    <property type="match status" value="1"/>
</dbReference>
<evidence type="ECO:0000256" key="4">
    <source>
        <dbReference type="ARBA" id="ARBA00022553"/>
    </source>
</evidence>
<dbReference type="AlphaFoldDB" id="A0A2S2QBH9"/>
<dbReference type="Pfam" id="PF05053">
    <property type="entry name" value="Menin"/>
    <property type="match status" value="2"/>
</dbReference>
<dbReference type="InterPro" id="IPR007747">
    <property type="entry name" value="Menin"/>
</dbReference>
<dbReference type="EMBL" id="GGMS01005677">
    <property type="protein sequence ID" value="MBY74880.1"/>
    <property type="molecule type" value="Transcribed_RNA"/>
</dbReference>
<dbReference type="GO" id="GO:0006357">
    <property type="term" value="P:regulation of transcription by RNA polymerase II"/>
    <property type="evidence" value="ECO:0007669"/>
    <property type="project" value="TreeGrafter"/>
</dbReference>
<evidence type="ECO:0000256" key="6">
    <source>
        <dbReference type="ARBA" id="ARBA00023015"/>
    </source>
</evidence>
<dbReference type="GO" id="GO:0008285">
    <property type="term" value="P:negative regulation of cell population proliferation"/>
    <property type="evidence" value="ECO:0007669"/>
    <property type="project" value="TreeGrafter"/>
</dbReference>
<dbReference type="OrthoDB" id="5962932at2759"/>
<dbReference type="Proteomes" id="UP000694846">
    <property type="component" value="Unplaced"/>
</dbReference>
<evidence type="ECO:0000313" key="12">
    <source>
        <dbReference type="Proteomes" id="UP000694846"/>
    </source>
</evidence>
<keyword evidence="6" id="KW-0805">Transcription regulation</keyword>
<dbReference type="PANTHER" id="PTHR12693:SF3">
    <property type="entry name" value="MENIN"/>
    <property type="match status" value="1"/>
</dbReference>
<keyword evidence="3" id="KW-0678">Repressor</keyword>
<evidence type="ECO:0000256" key="10">
    <source>
        <dbReference type="SAM" id="MobiDB-lite"/>
    </source>
</evidence>
<dbReference type="RefSeq" id="XP_025409336.1">
    <property type="nucleotide sequence ID" value="XM_025553551.1"/>
</dbReference>
<comment type="subcellular location">
    <subcellularLocation>
        <location evidence="1">Nucleus</location>
    </subcellularLocation>
</comment>
<evidence type="ECO:0000256" key="3">
    <source>
        <dbReference type="ARBA" id="ARBA00022491"/>
    </source>
</evidence>
<reference evidence="13" key="2">
    <citation type="submission" date="2025-04" db="UniProtKB">
        <authorList>
            <consortium name="RefSeq"/>
        </authorList>
    </citation>
    <scope>IDENTIFICATION</scope>
    <source>
        <tissue evidence="13">Whole body</tissue>
    </source>
</reference>
<evidence type="ECO:0000256" key="8">
    <source>
        <dbReference type="ARBA" id="ARBA00023163"/>
    </source>
</evidence>